<dbReference type="SMART" id="SM00195">
    <property type="entry name" value="DSPc"/>
    <property type="match status" value="1"/>
</dbReference>
<keyword evidence="2" id="KW-0904">Protein phosphatase</keyword>
<accession>A0A7J6LXA0</accession>
<name>A0A7J6LXA0_PEROL</name>
<gene>
    <name evidence="6" type="primary">DUSP14</name>
    <name evidence="6" type="ORF">FOZ61_001309</name>
</gene>
<evidence type="ECO:0000259" key="4">
    <source>
        <dbReference type="PROSITE" id="PS50054"/>
    </source>
</evidence>
<feature type="compositionally biased region" description="Low complexity" evidence="3">
    <location>
        <begin position="292"/>
        <end position="317"/>
    </location>
</feature>
<evidence type="ECO:0000313" key="6">
    <source>
        <dbReference type="EMBL" id="KAF4663897.1"/>
    </source>
</evidence>
<dbReference type="InterPro" id="IPR029021">
    <property type="entry name" value="Prot-tyrosine_phosphatase-like"/>
</dbReference>
<organism evidence="6 7">
    <name type="scientific">Perkinsus olseni</name>
    <name type="common">Perkinsus atlanticus</name>
    <dbReference type="NCBI Taxonomy" id="32597"/>
    <lineage>
        <taxon>Eukaryota</taxon>
        <taxon>Sar</taxon>
        <taxon>Alveolata</taxon>
        <taxon>Perkinsozoa</taxon>
        <taxon>Perkinsea</taxon>
        <taxon>Perkinsida</taxon>
        <taxon>Perkinsidae</taxon>
        <taxon>Perkinsus</taxon>
    </lineage>
</organism>
<dbReference type="PROSITE" id="PS00383">
    <property type="entry name" value="TYR_PHOSPHATASE_1"/>
    <property type="match status" value="1"/>
</dbReference>
<dbReference type="AlphaFoldDB" id="A0A7J6LXA0"/>
<evidence type="ECO:0000313" key="7">
    <source>
        <dbReference type="Proteomes" id="UP000570595"/>
    </source>
</evidence>
<feature type="compositionally biased region" description="Polar residues" evidence="3">
    <location>
        <begin position="261"/>
        <end position="275"/>
    </location>
</feature>
<dbReference type="PANTHER" id="PTHR46381">
    <property type="entry name" value="MKPA PROTEIN"/>
    <property type="match status" value="1"/>
</dbReference>
<dbReference type="Pfam" id="PF00782">
    <property type="entry name" value="DSPc"/>
    <property type="match status" value="1"/>
</dbReference>
<dbReference type="OrthoDB" id="2017893at2759"/>
<dbReference type="Proteomes" id="UP000570595">
    <property type="component" value="Unassembled WGS sequence"/>
</dbReference>
<feature type="region of interest" description="Disordered" evidence="3">
    <location>
        <begin position="245"/>
        <end position="365"/>
    </location>
</feature>
<reference evidence="6 7" key="1">
    <citation type="submission" date="2020-04" db="EMBL/GenBank/DDBJ databases">
        <title>Perkinsus olseni comparative genomics.</title>
        <authorList>
            <person name="Bogema D.R."/>
        </authorList>
    </citation>
    <scope>NUCLEOTIDE SEQUENCE [LARGE SCALE GENOMIC DNA]</scope>
    <source>
        <strain evidence="6">ATCC PRA-179</strain>
    </source>
</reference>
<dbReference type="InterPro" id="IPR016130">
    <property type="entry name" value="Tyr_Pase_AS"/>
</dbReference>
<evidence type="ECO:0000259" key="5">
    <source>
        <dbReference type="PROSITE" id="PS50056"/>
    </source>
</evidence>
<dbReference type="InterPro" id="IPR020422">
    <property type="entry name" value="TYR_PHOSPHATASE_DUAL_dom"/>
</dbReference>
<dbReference type="SUPFAM" id="SSF55753">
    <property type="entry name" value="Actin depolymerizing proteins"/>
    <property type="match status" value="1"/>
</dbReference>
<feature type="compositionally biased region" description="Low complexity" evidence="3">
    <location>
        <begin position="340"/>
        <end position="354"/>
    </location>
</feature>
<comment type="caution">
    <text evidence="6">The sequence shown here is derived from an EMBL/GenBank/DDBJ whole genome shotgun (WGS) entry which is preliminary data.</text>
</comment>
<sequence length="841" mass="92106">MPSRMLDGDGPTAVTASSSLMVDEDPVELSEYLGAAGRRSLQAGFCHLTAWMFTSGDKGGQTLVKDIPLRLHGSRSEALRTATAHFTWTWDPRACYVVLYTFPASAQPSSQSQFRASNFARWALQAIEMCTPRGLASWVGASDPNIEDDAKPDGCVVANAKDAFVVYVWSGKDADLTVKVTALARGYDVGKALRCTTVPEREGWAGSIARKVISVDHQPNVMDGNCPPPIPSKECQLLRILERTLEPKASQTGGRERRQEQPSTFNSILSPSTTVGDGRPPMVPSLKLGAIGAASEQSRQSGSGSSSSRRGTQSARAVPSGRRRMISETELDLLENPPKSARSSEASSGRRQQSTMAQSLHIPRPKTNVELIESFDMSPNADNSHLPAEVQNELRLHQYRTQCSEILPGVLYLGGARVASNLEILTEKGITHIVNTAADVCSNSFADRGFKYLTLFLKDTRDEPMLPAVLYHAVLWIHSAITEEKGKVLVHCFEGVSRSSTVVIAYLMWLRAWTYNRAFDWVKTIRPICNPNTGFTCVLIVFGKKLERGRGSQALLDSAKAHPTISRVTDGFSQGTFAADSSTTNIPHGGSASIGRLGVGLRGAPGPFDDRRPVRSVEFGCDDDGDDPLETVEIFLDDEVDDAAVAALGRILAPGSPSAELCLESLVQTTDNPAWNDEYAAMSKVSRTGPEASEDTMKMTHVADFVPPIGREILSLGPIKDTRECVLQKRHEGAQEPGLNGGKAEAKTEVYCYPDVEYSDRLTQFEPDELEEGEVFIIFVPRRKQLVFWVGEGSAQPPDHRIETIRKSLCERHDLDESSVEVEIVYQGEEMEDFEEYFDDD</sequence>
<feature type="domain" description="Tyrosine specific protein phosphatases" evidence="5">
    <location>
        <begin position="468"/>
        <end position="527"/>
    </location>
</feature>
<evidence type="ECO:0000256" key="3">
    <source>
        <dbReference type="SAM" id="MobiDB-lite"/>
    </source>
</evidence>
<evidence type="ECO:0000256" key="1">
    <source>
        <dbReference type="ARBA" id="ARBA00022801"/>
    </source>
</evidence>
<dbReference type="PROSITE" id="PS50054">
    <property type="entry name" value="TYR_PHOSPHATASE_DUAL"/>
    <property type="match status" value="1"/>
</dbReference>
<dbReference type="CDD" id="cd14498">
    <property type="entry name" value="DSP"/>
    <property type="match status" value="1"/>
</dbReference>
<dbReference type="GO" id="GO:0004721">
    <property type="term" value="F:phosphoprotein phosphatase activity"/>
    <property type="evidence" value="ECO:0007669"/>
    <property type="project" value="UniProtKB-KW"/>
</dbReference>
<dbReference type="PANTHER" id="PTHR46381:SF2">
    <property type="entry name" value="MAP KINASE PHOSPHATASE"/>
    <property type="match status" value="1"/>
</dbReference>
<dbReference type="InterPro" id="IPR000387">
    <property type="entry name" value="Tyr_Pase_dom"/>
</dbReference>
<dbReference type="SUPFAM" id="SSF52799">
    <property type="entry name" value="(Phosphotyrosine protein) phosphatases II"/>
    <property type="match status" value="1"/>
</dbReference>
<dbReference type="InterPro" id="IPR000340">
    <property type="entry name" value="Dual-sp_phosphatase_cat-dom"/>
</dbReference>
<dbReference type="Gene3D" id="3.90.190.10">
    <property type="entry name" value="Protein tyrosine phosphatase superfamily"/>
    <property type="match status" value="1"/>
</dbReference>
<proteinExistence type="predicted"/>
<dbReference type="PROSITE" id="PS50056">
    <property type="entry name" value="TYR_PHOSPHATASE_2"/>
    <property type="match status" value="1"/>
</dbReference>
<keyword evidence="1" id="KW-0378">Hydrolase</keyword>
<protein>
    <submittedName>
        <fullName evidence="6">Dual specificity protein phosphatase 14</fullName>
    </submittedName>
</protein>
<feature type="domain" description="Tyrosine-protein phosphatase" evidence="4">
    <location>
        <begin position="402"/>
        <end position="548"/>
    </location>
</feature>
<evidence type="ECO:0000256" key="2">
    <source>
        <dbReference type="ARBA" id="ARBA00022912"/>
    </source>
</evidence>
<dbReference type="EMBL" id="JABAHT010000131">
    <property type="protein sequence ID" value="KAF4663897.1"/>
    <property type="molecule type" value="Genomic_DNA"/>
</dbReference>